<dbReference type="CDD" id="cd01076">
    <property type="entry name" value="NAD_bind_1_Glu_DH"/>
    <property type="match status" value="1"/>
</dbReference>
<dbReference type="Gene3D" id="3.40.50.720">
    <property type="entry name" value="NAD(P)-binding Rossmann-like Domain"/>
    <property type="match status" value="1"/>
</dbReference>
<dbReference type="PANTHER" id="PTHR11606">
    <property type="entry name" value="GLUTAMATE DEHYDROGENASE"/>
    <property type="match status" value="1"/>
</dbReference>
<dbReference type="InterPro" id="IPR036291">
    <property type="entry name" value="NAD(P)-bd_dom_sf"/>
</dbReference>
<dbReference type="PRINTS" id="PR00082">
    <property type="entry name" value="GLFDHDRGNASE"/>
</dbReference>
<evidence type="ECO:0000256" key="5">
    <source>
        <dbReference type="RuleBase" id="RU004417"/>
    </source>
</evidence>
<gene>
    <name evidence="7" type="ORF">F4562_001742</name>
</gene>
<sequence length="421" mass="43504">MTLTVPSTTPATTVSPGRQALDSALSRLGQAADRLRLDDGLRTMLATPRRALTVSVPVRREDGRMEVVRGFRVEHNTARGPAMTGVRFHPDADLDRITALAMAMTWRCALVGIPYGGAAGGLCVTPAGLTGRELERLTRRYAGEILPVLGPEQDVPSPDLGTDERTMTWLLDGYPAGGHPASGAVTGVAPGGGRTEAASRGLATATLKALPGSPEGRTVAVQGFGRIGARAARHLADAGCRVVAVSDGTGAVAAASGLDVGALSAWADENGGVRGHRHADSLSREDLLELDVDVLVLAATGEAVSAGNAPRVRARLVVEGSNGPVTPEADVILADAGTTVVPDILANAGGVIVSHLEREQNLHACSWSAKEIDARLRRLVEETSDTVAAVAAEHGTTLRQAAHLVGVGRVAEAHRLRGLCS</sequence>
<dbReference type="GO" id="GO:0006538">
    <property type="term" value="P:L-glutamate catabolic process"/>
    <property type="evidence" value="ECO:0007669"/>
    <property type="project" value="TreeGrafter"/>
</dbReference>
<dbReference type="PIRSF" id="PIRSF000185">
    <property type="entry name" value="Glu_DH"/>
    <property type="match status" value="1"/>
</dbReference>
<keyword evidence="8" id="KW-1185">Reference proteome</keyword>
<evidence type="ECO:0000313" key="8">
    <source>
        <dbReference type="Proteomes" id="UP000540685"/>
    </source>
</evidence>
<evidence type="ECO:0000259" key="6">
    <source>
        <dbReference type="SMART" id="SM00839"/>
    </source>
</evidence>
<dbReference type="InterPro" id="IPR014362">
    <property type="entry name" value="Glu_DH"/>
</dbReference>
<dbReference type="InterPro" id="IPR006097">
    <property type="entry name" value="Glu/Leu/Phe/Val/Trp_DH_dimer"/>
</dbReference>
<evidence type="ECO:0000256" key="4">
    <source>
        <dbReference type="PIRSR" id="PIRSR000185-3"/>
    </source>
</evidence>
<dbReference type="PANTHER" id="PTHR11606:SF13">
    <property type="entry name" value="GLUTAMATE DEHYDROGENASE 1, MITOCHONDRIAL"/>
    <property type="match status" value="1"/>
</dbReference>
<dbReference type="SMART" id="SM00839">
    <property type="entry name" value="ELFV_dehydrog"/>
    <property type="match status" value="1"/>
</dbReference>
<dbReference type="Proteomes" id="UP000540685">
    <property type="component" value="Unassembled WGS sequence"/>
</dbReference>
<dbReference type="Gene3D" id="3.40.50.10860">
    <property type="entry name" value="Leucine Dehydrogenase, chain A, domain 1"/>
    <property type="match status" value="1"/>
</dbReference>
<dbReference type="InterPro" id="IPR046346">
    <property type="entry name" value="Aminoacid_DH-like_N_sf"/>
</dbReference>
<evidence type="ECO:0000256" key="3">
    <source>
        <dbReference type="PIRNR" id="PIRNR000185"/>
    </source>
</evidence>
<evidence type="ECO:0000313" key="7">
    <source>
        <dbReference type="EMBL" id="MBB5818680.1"/>
    </source>
</evidence>
<dbReference type="Pfam" id="PF02812">
    <property type="entry name" value="ELFV_dehydrog_N"/>
    <property type="match status" value="1"/>
</dbReference>
<feature type="domain" description="Glutamate/phenylalanine/leucine/valine/L-tryptophan dehydrogenase C-terminal" evidence="6">
    <location>
        <begin position="191"/>
        <end position="418"/>
    </location>
</feature>
<feature type="site" description="Important for catalysis" evidence="4">
    <location>
        <position position="159"/>
    </location>
</feature>
<name>A0A7W9MFD5_9ACTN</name>
<comment type="caution">
    <text evidence="7">The sequence shown here is derived from an EMBL/GenBank/DDBJ whole genome shotgun (WGS) entry which is preliminary data.</text>
</comment>
<organism evidence="7 8">
    <name type="scientific">Streptosporangium becharense</name>
    <dbReference type="NCBI Taxonomy" id="1816182"/>
    <lineage>
        <taxon>Bacteria</taxon>
        <taxon>Bacillati</taxon>
        <taxon>Actinomycetota</taxon>
        <taxon>Actinomycetes</taxon>
        <taxon>Streptosporangiales</taxon>
        <taxon>Streptosporangiaceae</taxon>
        <taxon>Streptosporangium</taxon>
    </lineage>
</organism>
<evidence type="ECO:0000256" key="1">
    <source>
        <dbReference type="ARBA" id="ARBA00006382"/>
    </source>
</evidence>
<evidence type="ECO:0000256" key="2">
    <source>
        <dbReference type="ARBA" id="ARBA00023002"/>
    </source>
</evidence>
<dbReference type="InterPro" id="IPR033922">
    <property type="entry name" value="NAD_bind_Glu_DH"/>
</dbReference>
<dbReference type="AlphaFoldDB" id="A0A7W9MFD5"/>
<accession>A0A7W9MFD5</accession>
<keyword evidence="2 3" id="KW-0560">Oxidoreductase</keyword>
<protein>
    <recommendedName>
        <fullName evidence="3">Glutamate dehydrogenase</fullName>
    </recommendedName>
</protein>
<proteinExistence type="inferred from homology"/>
<dbReference type="InterPro" id="IPR006096">
    <property type="entry name" value="Glu/Leu/Phe/Val/Trp_DH_C"/>
</dbReference>
<dbReference type="SUPFAM" id="SSF53223">
    <property type="entry name" value="Aminoacid dehydrogenase-like, N-terminal domain"/>
    <property type="match status" value="1"/>
</dbReference>
<dbReference type="RefSeq" id="WP_184542363.1">
    <property type="nucleotide sequence ID" value="NZ_JACHMP010000001.1"/>
</dbReference>
<dbReference type="Pfam" id="PF00208">
    <property type="entry name" value="ELFV_dehydrog"/>
    <property type="match status" value="1"/>
</dbReference>
<dbReference type="EMBL" id="JACHMP010000001">
    <property type="protein sequence ID" value="MBB5818680.1"/>
    <property type="molecule type" value="Genomic_DNA"/>
</dbReference>
<comment type="similarity">
    <text evidence="1 3 5">Belongs to the Glu/Leu/Phe/Val dehydrogenases family.</text>
</comment>
<reference evidence="7 8" key="1">
    <citation type="submission" date="2020-08" db="EMBL/GenBank/DDBJ databases">
        <title>Sequencing the genomes of 1000 actinobacteria strains.</title>
        <authorList>
            <person name="Klenk H.-P."/>
        </authorList>
    </citation>
    <scope>NUCLEOTIDE SEQUENCE [LARGE SCALE GENOMIC DNA]</scope>
    <source>
        <strain evidence="7 8">DSM 46887</strain>
    </source>
</reference>
<dbReference type="GO" id="GO:0004352">
    <property type="term" value="F:glutamate dehydrogenase (NAD+) activity"/>
    <property type="evidence" value="ECO:0007669"/>
    <property type="project" value="TreeGrafter"/>
</dbReference>
<dbReference type="SUPFAM" id="SSF51735">
    <property type="entry name" value="NAD(P)-binding Rossmann-fold domains"/>
    <property type="match status" value="1"/>
</dbReference>
<dbReference type="InterPro" id="IPR006095">
    <property type="entry name" value="Glu/Leu/Phe/Val/Trp_DH"/>
</dbReference>